<reference evidence="10 11" key="1">
    <citation type="submission" date="2019-03" db="EMBL/GenBank/DDBJ databases">
        <title>Genomic Encyclopedia of Archaeal and Bacterial Type Strains, Phase II (KMG-II): from individual species to whole genera.</title>
        <authorList>
            <person name="Goeker M."/>
        </authorList>
    </citation>
    <scope>NUCLEOTIDE SEQUENCE [LARGE SCALE GENOMIC DNA]</scope>
    <source>
        <strain evidence="10 11">DSM 19034</strain>
    </source>
</reference>
<dbReference type="InterPro" id="IPR023119">
    <property type="entry name" value="Multihaem_cyt_PRC_cyt_su-like"/>
</dbReference>
<evidence type="ECO:0000256" key="9">
    <source>
        <dbReference type="SAM" id="SignalP"/>
    </source>
</evidence>
<evidence type="ECO:0000256" key="8">
    <source>
        <dbReference type="ARBA" id="ARBA00023004"/>
    </source>
</evidence>
<evidence type="ECO:0000256" key="1">
    <source>
        <dbReference type="ARBA" id="ARBA00003196"/>
    </source>
</evidence>
<evidence type="ECO:0000256" key="7">
    <source>
        <dbReference type="ARBA" id="ARBA00022982"/>
    </source>
</evidence>
<evidence type="ECO:0000256" key="3">
    <source>
        <dbReference type="ARBA" id="ARBA00022448"/>
    </source>
</evidence>
<dbReference type="NCBIfam" id="NF033196">
    <property type="entry name" value="c_type_nonphoto"/>
    <property type="match status" value="1"/>
</dbReference>
<evidence type="ECO:0000313" key="10">
    <source>
        <dbReference type="EMBL" id="TDO21843.1"/>
    </source>
</evidence>
<dbReference type="EMBL" id="SNWM01000003">
    <property type="protein sequence ID" value="TDO21843.1"/>
    <property type="molecule type" value="Genomic_DNA"/>
</dbReference>
<comment type="function">
    <text evidence="1">The reaction center of purple bacteria contains a tightly bound cytochrome molecule which re-reduces the photo oxidized primary electron donor.</text>
</comment>
<keyword evidence="4" id="KW-0602">Photosynthesis</keyword>
<keyword evidence="3" id="KW-0813">Transport</keyword>
<keyword evidence="7" id="KW-0249">Electron transport</keyword>
<evidence type="ECO:0000256" key="5">
    <source>
        <dbReference type="ARBA" id="ARBA00022617"/>
    </source>
</evidence>
<evidence type="ECO:0000256" key="4">
    <source>
        <dbReference type="ARBA" id="ARBA00022531"/>
    </source>
</evidence>
<feature type="signal peptide" evidence="9">
    <location>
        <begin position="1"/>
        <end position="21"/>
    </location>
</feature>
<organism evidence="10 11">
    <name type="scientific">Pedobacter duraquae</name>
    <dbReference type="NCBI Taxonomy" id="425511"/>
    <lineage>
        <taxon>Bacteria</taxon>
        <taxon>Pseudomonadati</taxon>
        <taxon>Bacteroidota</taxon>
        <taxon>Sphingobacteriia</taxon>
        <taxon>Sphingobacteriales</taxon>
        <taxon>Sphingobacteriaceae</taxon>
        <taxon>Pedobacter</taxon>
    </lineage>
</organism>
<dbReference type="GO" id="GO:0030077">
    <property type="term" value="C:plasma membrane light-harvesting complex"/>
    <property type="evidence" value="ECO:0007669"/>
    <property type="project" value="InterPro"/>
</dbReference>
<proteinExistence type="predicted"/>
<gene>
    <name evidence="10" type="ORF">CLV32_2951</name>
</gene>
<dbReference type="GO" id="GO:0020037">
    <property type="term" value="F:heme binding"/>
    <property type="evidence" value="ECO:0007669"/>
    <property type="project" value="InterPro"/>
</dbReference>
<accession>A0A4R6IIQ3</accession>
<dbReference type="Proteomes" id="UP000295499">
    <property type="component" value="Unassembled WGS sequence"/>
</dbReference>
<sequence>MMRFKTISILSVLLLTVVAMSAFMPQQKQPSDSNLKVLAKDISPDDLYDMMEGFNTSLGVKCNFCHSAKKDDPNKLDYALDGKPEKETTRAMIKMTMEINEKYFHNASAYSTKAVLAVNCITCHNGKAHPEAKF</sequence>
<keyword evidence="11" id="KW-1185">Reference proteome</keyword>
<feature type="chain" id="PRO_5020830314" description="Photosynthetic reaction center cytochrome c subunit" evidence="9">
    <location>
        <begin position="22"/>
        <end position="134"/>
    </location>
</feature>
<keyword evidence="8" id="KW-0408">Iron</keyword>
<dbReference type="Gene3D" id="1.10.468.10">
    <property type="entry name" value="Photosynthetic Reaction Center, subunit C, domain 2"/>
    <property type="match status" value="1"/>
</dbReference>
<dbReference type="InterPro" id="IPR036280">
    <property type="entry name" value="Multihaem_cyt_sf"/>
</dbReference>
<dbReference type="InterPro" id="IPR003158">
    <property type="entry name" value="Photosyn_RC_cyt_c-su"/>
</dbReference>
<dbReference type="GO" id="GO:0009055">
    <property type="term" value="F:electron transfer activity"/>
    <property type="evidence" value="ECO:0007669"/>
    <property type="project" value="InterPro"/>
</dbReference>
<dbReference type="RefSeq" id="WP_243732320.1">
    <property type="nucleotide sequence ID" value="NZ_SNWM01000003.1"/>
</dbReference>
<dbReference type="GO" id="GO:0005506">
    <property type="term" value="F:iron ion binding"/>
    <property type="evidence" value="ECO:0007669"/>
    <property type="project" value="InterPro"/>
</dbReference>
<evidence type="ECO:0000256" key="2">
    <source>
        <dbReference type="ARBA" id="ARBA00015978"/>
    </source>
</evidence>
<dbReference type="SUPFAM" id="SSF48695">
    <property type="entry name" value="Multiheme cytochromes"/>
    <property type="match status" value="1"/>
</dbReference>
<keyword evidence="5" id="KW-0349">Heme</keyword>
<keyword evidence="9" id="KW-0732">Signal</keyword>
<name>A0A4R6IIQ3_9SPHI</name>
<comment type="caution">
    <text evidence="10">The sequence shown here is derived from an EMBL/GenBank/DDBJ whole genome shotgun (WGS) entry which is preliminary data.</text>
</comment>
<dbReference type="AlphaFoldDB" id="A0A4R6IIQ3"/>
<dbReference type="GO" id="GO:0019684">
    <property type="term" value="P:photosynthesis, light reaction"/>
    <property type="evidence" value="ECO:0007669"/>
    <property type="project" value="InterPro"/>
</dbReference>
<protein>
    <recommendedName>
        <fullName evidence="2">Photosynthetic reaction center cytochrome c subunit</fullName>
    </recommendedName>
</protein>
<dbReference type="Pfam" id="PF02276">
    <property type="entry name" value="CytoC_RC"/>
    <property type="match status" value="1"/>
</dbReference>
<evidence type="ECO:0000313" key="11">
    <source>
        <dbReference type="Proteomes" id="UP000295499"/>
    </source>
</evidence>
<evidence type="ECO:0000256" key="6">
    <source>
        <dbReference type="ARBA" id="ARBA00022723"/>
    </source>
</evidence>
<keyword evidence="6" id="KW-0479">Metal-binding</keyword>